<proteinExistence type="predicted"/>
<organism evidence="1 2">
    <name type="scientific">Allorhodopirellula heiligendammensis</name>
    <dbReference type="NCBI Taxonomy" id="2714739"/>
    <lineage>
        <taxon>Bacteria</taxon>
        <taxon>Pseudomonadati</taxon>
        <taxon>Planctomycetota</taxon>
        <taxon>Planctomycetia</taxon>
        <taxon>Pirellulales</taxon>
        <taxon>Pirellulaceae</taxon>
        <taxon>Allorhodopirellula</taxon>
    </lineage>
</organism>
<dbReference type="NCBIfam" id="TIGR04332">
    <property type="entry name" value="gamma_Glu_sys"/>
    <property type="match status" value="1"/>
</dbReference>
<gene>
    <name evidence="1" type="ORF">Poly21_37080</name>
</gene>
<dbReference type="AlphaFoldDB" id="A0A5C6BW54"/>
<evidence type="ECO:0008006" key="3">
    <source>
        <dbReference type="Google" id="ProtNLM"/>
    </source>
</evidence>
<sequence length="427" mass="45801">MKKLYYRPQKISSASLLFLAALSIAVVIVLRHAPSRSQGLERLAGKAMHVPDLEQRMLRASERTAQAFEAIHCQRVSLGHKMLKVHDPANTGMIGPSMSMVTSLPGHLDAKLTSVNPNFAAVAIRLLVDAGVRPGDRIAIGCTGSFPALDIAVYTAAEAMDLRPVIISSAASSQFGANSPDMMWPDMEKLLYEQGIIQHRSEMISRGGFQDRAAGMSKDTLELLDASIHRSGLPLMDSTSDDDAIERRMLVYAQAVEDETYTVYINVGGGDASVGGTIGNDVLGEGLIRPMSKLSPRRLLGIGRETAAATARVATEDDPTGESSAGTATDCVATRFLASGVPVINMINVVKMADVYGLPICSTETIRPGEGGVYTIADLRRPLAVLGIVFIMLSTLLVVRPPARLVDAGKRRGWFGDDAKSQPQWMV</sequence>
<name>A0A5C6BW54_9BACT</name>
<dbReference type="InterPro" id="IPR027602">
    <property type="entry name" value="PGA_system"/>
</dbReference>
<evidence type="ECO:0000313" key="1">
    <source>
        <dbReference type="EMBL" id="TWU16503.1"/>
    </source>
</evidence>
<dbReference type="EMBL" id="SJPU01000002">
    <property type="protein sequence ID" value="TWU16503.1"/>
    <property type="molecule type" value="Genomic_DNA"/>
</dbReference>
<dbReference type="OrthoDB" id="6233025at2"/>
<keyword evidence="2" id="KW-1185">Reference proteome</keyword>
<comment type="caution">
    <text evidence="1">The sequence shown here is derived from an EMBL/GenBank/DDBJ whole genome shotgun (WGS) entry which is preliminary data.</text>
</comment>
<accession>A0A5C6BW54</accession>
<reference evidence="1 2" key="1">
    <citation type="journal article" date="2020" name="Antonie Van Leeuwenhoek">
        <title>Rhodopirellula heiligendammensis sp. nov., Rhodopirellula pilleata sp. nov., and Rhodopirellula solitaria sp. nov. isolated from natural or artificial marine surfaces in Northern Germany and California, USA, and emended description of the genus Rhodopirellula.</title>
        <authorList>
            <person name="Kallscheuer N."/>
            <person name="Wiegand S."/>
            <person name="Jogler M."/>
            <person name="Boedeker C."/>
            <person name="Peeters S.H."/>
            <person name="Rast P."/>
            <person name="Heuer A."/>
            <person name="Jetten M.S.M."/>
            <person name="Rohde M."/>
            <person name="Jogler C."/>
        </authorList>
    </citation>
    <scope>NUCLEOTIDE SEQUENCE [LARGE SCALE GENOMIC DNA]</scope>
    <source>
        <strain evidence="1 2">Poly21</strain>
    </source>
</reference>
<evidence type="ECO:0000313" key="2">
    <source>
        <dbReference type="Proteomes" id="UP000319908"/>
    </source>
</evidence>
<dbReference type="RefSeq" id="WP_146408137.1">
    <property type="nucleotide sequence ID" value="NZ_SJPU01000002.1"/>
</dbReference>
<dbReference type="Proteomes" id="UP000319908">
    <property type="component" value="Unassembled WGS sequence"/>
</dbReference>
<protein>
    <recommendedName>
        <fullName evidence="3">Poly-gamma-glutamate system protein</fullName>
    </recommendedName>
</protein>